<evidence type="ECO:0000256" key="1">
    <source>
        <dbReference type="SAM" id="Phobius"/>
    </source>
</evidence>
<dbReference type="InterPro" id="IPR009937">
    <property type="entry name" value="Phage_holin_3_6"/>
</dbReference>
<dbReference type="Pfam" id="PF07332">
    <property type="entry name" value="Phage_holin_3_6"/>
    <property type="match status" value="1"/>
</dbReference>
<keyword evidence="1" id="KW-1133">Transmembrane helix</keyword>
<protein>
    <recommendedName>
        <fullName evidence="4">Phage holin family protein</fullName>
    </recommendedName>
</protein>
<name>A0A8J8JSL2_9BACT</name>
<evidence type="ECO:0000313" key="2">
    <source>
        <dbReference type="EMBL" id="NNV57107.1"/>
    </source>
</evidence>
<comment type="caution">
    <text evidence="2">The sequence shown here is derived from an EMBL/GenBank/DDBJ whole genome shotgun (WGS) entry which is preliminary data.</text>
</comment>
<keyword evidence="1" id="KW-0472">Membrane</keyword>
<gene>
    <name evidence="2" type="ORF">GD597_16660</name>
</gene>
<feature type="transmembrane region" description="Helical" evidence="1">
    <location>
        <begin position="37"/>
        <end position="68"/>
    </location>
</feature>
<keyword evidence="1" id="KW-0812">Transmembrane</keyword>
<keyword evidence="3" id="KW-1185">Reference proteome</keyword>
<feature type="transmembrane region" description="Helical" evidence="1">
    <location>
        <begin position="74"/>
        <end position="94"/>
    </location>
</feature>
<sequence length="123" mass="13818">MSTEEKYFDATRKALEEYVQDRLLLLKMQSAEKTAKIVSLLCTGMLATFLGFFVCLFISIMAGFYFAALTNSTFAGFAIVAGFYLLLLIVLMVFGRKPLKRVISNLVVKIFFDKNDEADDTGK</sequence>
<evidence type="ECO:0008006" key="4">
    <source>
        <dbReference type="Google" id="ProtNLM"/>
    </source>
</evidence>
<organism evidence="2 3">
    <name type="scientific">Limnovirga soli</name>
    <dbReference type="NCBI Taxonomy" id="2656915"/>
    <lineage>
        <taxon>Bacteria</taxon>
        <taxon>Pseudomonadati</taxon>
        <taxon>Bacteroidota</taxon>
        <taxon>Chitinophagia</taxon>
        <taxon>Chitinophagales</taxon>
        <taxon>Chitinophagaceae</taxon>
        <taxon>Limnovirga</taxon>
    </lineage>
</organism>
<reference evidence="2" key="1">
    <citation type="submission" date="2019-10" db="EMBL/GenBank/DDBJ databases">
        <title>Draft genome sequence of Panacibacter sp. KCS-6.</title>
        <authorList>
            <person name="Yim K.J."/>
        </authorList>
    </citation>
    <scope>NUCLEOTIDE SEQUENCE</scope>
    <source>
        <strain evidence="2">KCS-6</strain>
    </source>
</reference>
<dbReference type="RefSeq" id="WP_171609051.1">
    <property type="nucleotide sequence ID" value="NZ_WHPF01000012.1"/>
</dbReference>
<dbReference type="Proteomes" id="UP000598971">
    <property type="component" value="Unassembled WGS sequence"/>
</dbReference>
<evidence type="ECO:0000313" key="3">
    <source>
        <dbReference type="Proteomes" id="UP000598971"/>
    </source>
</evidence>
<proteinExistence type="predicted"/>
<dbReference type="EMBL" id="WHPF01000012">
    <property type="protein sequence ID" value="NNV57107.1"/>
    <property type="molecule type" value="Genomic_DNA"/>
</dbReference>
<dbReference type="AlphaFoldDB" id="A0A8J8JSL2"/>
<accession>A0A8J8JSL2</accession>